<sequence>MFKFSATPRPRAAWLCGFGAACGPVEGAGLALLRRQPQTNFKVQKIFYMYSKKKLAKYFMKSLLNRRRKSSRAVAAASRECRE</sequence>
<accession>A0A4C2A1V5</accession>
<evidence type="ECO:0000313" key="2">
    <source>
        <dbReference type="Proteomes" id="UP000299102"/>
    </source>
</evidence>
<name>A0A4C2A1V5_EUMVA</name>
<protein>
    <submittedName>
        <fullName evidence="1">Uncharacterized protein</fullName>
    </submittedName>
</protein>
<keyword evidence="2" id="KW-1185">Reference proteome</keyword>
<gene>
    <name evidence="1" type="ORF">EVAR_67034_1</name>
</gene>
<proteinExistence type="predicted"/>
<dbReference type="Proteomes" id="UP000299102">
    <property type="component" value="Unassembled WGS sequence"/>
</dbReference>
<reference evidence="1 2" key="1">
    <citation type="journal article" date="2019" name="Commun. Biol.">
        <title>The bagworm genome reveals a unique fibroin gene that provides high tensile strength.</title>
        <authorList>
            <person name="Kono N."/>
            <person name="Nakamura H."/>
            <person name="Ohtoshi R."/>
            <person name="Tomita M."/>
            <person name="Numata K."/>
            <person name="Arakawa K."/>
        </authorList>
    </citation>
    <scope>NUCLEOTIDE SEQUENCE [LARGE SCALE GENOMIC DNA]</scope>
</reference>
<evidence type="ECO:0000313" key="1">
    <source>
        <dbReference type="EMBL" id="GBP93742.1"/>
    </source>
</evidence>
<dbReference type="EMBL" id="BGZK01002412">
    <property type="protein sequence ID" value="GBP93742.1"/>
    <property type="molecule type" value="Genomic_DNA"/>
</dbReference>
<dbReference type="AlphaFoldDB" id="A0A4C2A1V5"/>
<dbReference type="PROSITE" id="PS51257">
    <property type="entry name" value="PROKAR_LIPOPROTEIN"/>
    <property type="match status" value="1"/>
</dbReference>
<comment type="caution">
    <text evidence="1">The sequence shown here is derived from an EMBL/GenBank/DDBJ whole genome shotgun (WGS) entry which is preliminary data.</text>
</comment>
<organism evidence="1 2">
    <name type="scientific">Eumeta variegata</name>
    <name type="common">Bagworm moth</name>
    <name type="synonym">Eumeta japonica</name>
    <dbReference type="NCBI Taxonomy" id="151549"/>
    <lineage>
        <taxon>Eukaryota</taxon>
        <taxon>Metazoa</taxon>
        <taxon>Ecdysozoa</taxon>
        <taxon>Arthropoda</taxon>
        <taxon>Hexapoda</taxon>
        <taxon>Insecta</taxon>
        <taxon>Pterygota</taxon>
        <taxon>Neoptera</taxon>
        <taxon>Endopterygota</taxon>
        <taxon>Lepidoptera</taxon>
        <taxon>Glossata</taxon>
        <taxon>Ditrysia</taxon>
        <taxon>Tineoidea</taxon>
        <taxon>Psychidae</taxon>
        <taxon>Oiketicinae</taxon>
        <taxon>Eumeta</taxon>
    </lineage>
</organism>